<dbReference type="RefSeq" id="WP_155447328.1">
    <property type="nucleotide sequence ID" value="NZ_JAOQNR010000018.1"/>
</dbReference>
<evidence type="ECO:0000313" key="4">
    <source>
        <dbReference type="EMBL" id="MTV32642.1"/>
    </source>
</evidence>
<dbReference type="InterPro" id="IPR018990">
    <property type="entry name" value="Prot_inh_I42_chagasin"/>
</dbReference>
<accession>A0A6N8DPX1</accession>
<feature type="domain" description="Proteinase inhibitor I42 chagasin" evidence="3">
    <location>
        <begin position="88"/>
        <end position="169"/>
    </location>
</feature>
<organism evidence="4 5">
    <name type="scientific">Rhodoblastus acidophilus</name>
    <name type="common">Rhodopseudomonas acidophila</name>
    <dbReference type="NCBI Taxonomy" id="1074"/>
    <lineage>
        <taxon>Bacteria</taxon>
        <taxon>Pseudomonadati</taxon>
        <taxon>Pseudomonadota</taxon>
        <taxon>Alphaproteobacteria</taxon>
        <taxon>Hyphomicrobiales</taxon>
        <taxon>Rhodoblastaceae</taxon>
        <taxon>Rhodoblastus</taxon>
    </lineage>
</organism>
<evidence type="ECO:0000256" key="1">
    <source>
        <dbReference type="ARBA" id="ARBA00022690"/>
    </source>
</evidence>
<gene>
    <name evidence="4" type="ORF">GJ654_16775</name>
</gene>
<evidence type="ECO:0000313" key="5">
    <source>
        <dbReference type="Proteomes" id="UP000439113"/>
    </source>
</evidence>
<reference evidence="4 5" key="1">
    <citation type="submission" date="2019-11" db="EMBL/GenBank/DDBJ databases">
        <title>Whole-genome sequence of a Rhodoblastus acidophilus DSM 142.</title>
        <authorList>
            <person name="Kyndt J.A."/>
            <person name="Meyer T.E."/>
        </authorList>
    </citation>
    <scope>NUCLEOTIDE SEQUENCE [LARGE SCALE GENOMIC DNA]</scope>
    <source>
        <strain evidence="4 5">DSM 142</strain>
    </source>
</reference>
<keyword evidence="1" id="KW-0646">Protease inhibitor</keyword>
<name>A0A6N8DPX1_RHOAC</name>
<sequence>MKAPFGRQARAMPGDCGPIARGGRGRKGVGLVGAAMLSEAALFNTGSAMPAAIVQTLAALTLTLAFIAPGRAEPLRLTEADAGKSFALRVGDEVELRLGETASTGFVWTEQSNGAPALKTLAKGSDYPVAMPGAPGAALFRYRAEAEGAAVLSLRLARGWEPAPVKEFLVRFDVRP</sequence>
<comment type="caution">
    <text evidence="4">The sequence shown here is derived from an EMBL/GenBank/DDBJ whole genome shotgun (WGS) entry which is preliminary data.</text>
</comment>
<proteinExistence type="predicted"/>
<evidence type="ECO:0000256" key="2">
    <source>
        <dbReference type="ARBA" id="ARBA00022704"/>
    </source>
</evidence>
<dbReference type="Proteomes" id="UP000439113">
    <property type="component" value="Unassembled WGS sequence"/>
</dbReference>
<dbReference type="SUPFAM" id="SSF141066">
    <property type="entry name" value="ICP-like"/>
    <property type="match status" value="1"/>
</dbReference>
<keyword evidence="2" id="KW-0789">Thiol protease inhibitor</keyword>
<evidence type="ECO:0000259" key="3">
    <source>
        <dbReference type="Pfam" id="PF09394"/>
    </source>
</evidence>
<dbReference type="AlphaFoldDB" id="A0A6N8DPX1"/>
<dbReference type="Pfam" id="PF09394">
    <property type="entry name" value="Inhibitor_I42"/>
    <property type="match status" value="1"/>
</dbReference>
<dbReference type="InterPro" id="IPR036331">
    <property type="entry name" value="Chagasin-like_sf"/>
</dbReference>
<dbReference type="OrthoDB" id="7872263at2"/>
<dbReference type="GO" id="GO:0004869">
    <property type="term" value="F:cysteine-type endopeptidase inhibitor activity"/>
    <property type="evidence" value="ECO:0007669"/>
    <property type="project" value="UniProtKB-KW"/>
</dbReference>
<protein>
    <recommendedName>
        <fullName evidence="3">Proteinase inhibitor I42 chagasin domain-containing protein</fullName>
    </recommendedName>
</protein>
<dbReference type="Gene3D" id="2.60.40.2020">
    <property type="match status" value="1"/>
</dbReference>
<dbReference type="EMBL" id="WNKS01000019">
    <property type="protein sequence ID" value="MTV32642.1"/>
    <property type="molecule type" value="Genomic_DNA"/>
</dbReference>